<dbReference type="InterPro" id="IPR020939">
    <property type="entry name" value="Ribosomal_bL34_CS"/>
</dbReference>
<dbReference type="GO" id="GO:0003735">
    <property type="term" value="F:structural constituent of ribosome"/>
    <property type="evidence" value="ECO:0007669"/>
    <property type="project" value="InterPro"/>
</dbReference>
<gene>
    <name evidence="6" type="primary">LOC109722197</name>
</gene>
<keyword evidence="5" id="KW-1185">Reference proteome</keyword>
<dbReference type="PROSITE" id="PS00784">
    <property type="entry name" value="RIBOSOMAL_L34"/>
    <property type="match status" value="1"/>
</dbReference>
<protein>
    <recommendedName>
        <fullName evidence="4">Large ribosomal subunit protein bL34m</fullName>
    </recommendedName>
</protein>
<dbReference type="RefSeq" id="XP_020105713.1">
    <property type="nucleotide sequence ID" value="XM_020250124.1"/>
</dbReference>
<reference evidence="6" key="2">
    <citation type="submission" date="2025-08" db="UniProtKB">
        <authorList>
            <consortium name="RefSeq"/>
        </authorList>
    </citation>
    <scope>IDENTIFICATION</scope>
    <source>
        <tissue evidence="6">Leaf</tissue>
    </source>
</reference>
<dbReference type="OrthoDB" id="431691at2759"/>
<dbReference type="Gene3D" id="1.10.287.3980">
    <property type="match status" value="1"/>
</dbReference>
<name>A0A6P5GI10_ANACO</name>
<reference evidence="5" key="1">
    <citation type="journal article" date="2015" name="Nat. Genet.">
        <title>The pineapple genome and the evolution of CAM photosynthesis.</title>
        <authorList>
            <person name="Ming R."/>
            <person name="VanBuren R."/>
            <person name="Wai C.M."/>
            <person name="Tang H."/>
            <person name="Schatz M.C."/>
            <person name="Bowers J.E."/>
            <person name="Lyons E."/>
            <person name="Wang M.L."/>
            <person name="Chen J."/>
            <person name="Biggers E."/>
            <person name="Zhang J."/>
            <person name="Huang L."/>
            <person name="Zhang L."/>
            <person name="Miao W."/>
            <person name="Zhang J."/>
            <person name="Ye Z."/>
            <person name="Miao C."/>
            <person name="Lin Z."/>
            <person name="Wang H."/>
            <person name="Zhou H."/>
            <person name="Yim W.C."/>
            <person name="Priest H.D."/>
            <person name="Zheng C."/>
            <person name="Woodhouse M."/>
            <person name="Edger P.P."/>
            <person name="Guyot R."/>
            <person name="Guo H.B."/>
            <person name="Guo H."/>
            <person name="Zheng G."/>
            <person name="Singh R."/>
            <person name="Sharma A."/>
            <person name="Min X."/>
            <person name="Zheng Y."/>
            <person name="Lee H."/>
            <person name="Gurtowski J."/>
            <person name="Sedlazeck F.J."/>
            <person name="Harkess A."/>
            <person name="McKain M.R."/>
            <person name="Liao Z."/>
            <person name="Fang J."/>
            <person name="Liu J."/>
            <person name="Zhang X."/>
            <person name="Zhang Q."/>
            <person name="Hu W."/>
            <person name="Qin Y."/>
            <person name="Wang K."/>
            <person name="Chen L.Y."/>
            <person name="Shirley N."/>
            <person name="Lin Y.R."/>
            <person name="Liu L.Y."/>
            <person name="Hernandez A.G."/>
            <person name="Wright C.L."/>
            <person name="Bulone V."/>
            <person name="Tuskan G.A."/>
            <person name="Heath K."/>
            <person name="Zee F."/>
            <person name="Moore P.H."/>
            <person name="Sunkar R."/>
            <person name="Leebens-Mack J.H."/>
            <person name="Mockler T."/>
            <person name="Bennetzen J.L."/>
            <person name="Freeling M."/>
            <person name="Sankoff D."/>
            <person name="Paterson A.H."/>
            <person name="Zhu X."/>
            <person name="Yang X."/>
            <person name="Smith J.A."/>
            <person name="Cushman J.C."/>
            <person name="Paull R.E."/>
            <person name="Yu Q."/>
        </authorList>
    </citation>
    <scope>NUCLEOTIDE SEQUENCE [LARGE SCALE GENOMIC DNA]</scope>
    <source>
        <strain evidence="5">cv. F153</strain>
    </source>
</reference>
<evidence type="ECO:0000256" key="4">
    <source>
        <dbReference type="ARBA" id="ARBA00035274"/>
    </source>
</evidence>
<evidence type="ECO:0000313" key="5">
    <source>
        <dbReference type="Proteomes" id="UP000515123"/>
    </source>
</evidence>
<dbReference type="AlphaFoldDB" id="A0A6P5GI10"/>
<proteinExistence type="inferred from homology"/>
<accession>A0A6P5GI10</accession>
<dbReference type="GO" id="GO:0006412">
    <property type="term" value="P:translation"/>
    <property type="evidence" value="ECO:0007669"/>
    <property type="project" value="InterPro"/>
</dbReference>
<dbReference type="Pfam" id="PF00468">
    <property type="entry name" value="Ribosomal_L34"/>
    <property type="match status" value="1"/>
</dbReference>
<dbReference type="Proteomes" id="UP000515123">
    <property type="component" value="Linkage group 16"/>
</dbReference>
<evidence type="ECO:0000313" key="6">
    <source>
        <dbReference type="RefSeq" id="XP_020105713.1"/>
    </source>
</evidence>
<organism evidence="5 6">
    <name type="scientific">Ananas comosus</name>
    <name type="common">Pineapple</name>
    <name type="synonym">Ananas ananas</name>
    <dbReference type="NCBI Taxonomy" id="4615"/>
    <lineage>
        <taxon>Eukaryota</taxon>
        <taxon>Viridiplantae</taxon>
        <taxon>Streptophyta</taxon>
        <taxon>Embryophyta</taxon>
        <taxon>Tracheophyta</taxon>
        <taxon>Spermatophyta</taxon>
        <taxon>Magnoliopsida</taxon>
        <taxon>Liliopsida</taxon>
        <taxon>Poales</taxon>
        <taxon>Bromeliaceae</taxon>
        <taxon>Bromelioideae</taxon>
        <taxon>Ananas</taxon>
    </lineage>
</organism>
<evidence type="ECO:0000256" key="3">
    <source>
        <dbReference type="ARBA" id="ARBA00023274"/>
    </source>
</evidence>
<dbReference type="GO" id="GO:0005762">
    <property type="term" value="C:mitochondrial large ribosomal subunit"/>
    <property type="evidence" value="ECO:0007669"/>
    <property type="project" value="TreeGrafter"/>
</dbReference>
<dbReference type="PANTHER" id="PTHR14503">
    <property type="entry name" value="MITOCHONDRIAL RIBOSOMAL PROTEIN 34 FAMILY MEMBER"/>
    <property type="match status" value="1"/>
</dbReference>
<keyword evidence="3" id="KW-0687">Ribonucleoprotein</keyword>
<dbReference type="NCBIfam" id="TIGR01030">
    <property type="entry name" value="rpmH_bact"/>
    <property type="match status" value="1"/>
</dbReference>
<sequence length="151" mass="16676">MSTKTLASAGAALLNRFFFSNALHFPSHYHASFLQPRIASSSSLQPFLAKFEILQPPQQGRGGAEAAETLKVSALIDEFSFPCGLPSLRFFIEDGNDALGNEPLQLLPKRTYQPSHIKRKQTHGFLARKSTKGGRKVIARRIAKDRARIAV</sequence>
<evidence type="ECO:0000256" key="2">
    <source>
        <dbReference type="ARBA" id="ARBA00022980"/>
    </source>
</evidence>
<keyword evidence="2" id="KW-0689">Ribosomal protein</keyword>
<dbReference type="PANTHER" id="PTHR14503:SF12">
    <property type="entry name" value="RIBOSOMAL PROTEIN L34"/>
    <property type="match status" value="1"/>
</dbReference>
<dbReference type="InterPro" id="IPR000271">
    <property type="entry name" value="Ribosomal_bL34"/>
</dbReference>
<evidence type="ECO:0000256" key="1">
    <source>
        <dbReference type="ARBA" id="ARBA00010111"/>
    </source>
</evidence>
<dbReference type="GeneID" id="109722197"/>
<dbReference type="FunFam" id="1.10.287.3980:FF:000001">
    <property type="entry name" value="Mitochondrial ribosomal protein L34"/>
    <property type="match status" value="1"/>
</dbReference>
<dbReference type="HAMAP" id="MF_00391">
    <property type="entry name" value="Ribosomal_bL34"/>
    <property type="match status" value="1"/>
</dbReference>
<comment type="similarity">
    <text evidence="1">Belongs to the bacterial ribosomal protein bL34 family.</text>
</comment>